<dbReference type="RefSeq" id="WP_139367891.1">
    <property type="nucleotide sequence ID" value="NZ_MAHA01000013.1"/>
</dbReference>
<dbReference type="EMBL" id="BK010591">
    <property type="protein sequence ID" value="DAC74583.1"/>
    <property type="molecule type" value="Genomic_DNA"/>
</dbReference>
<evidence type="ECO:0000313" key="2">
    <source>
        <dbReference type="EMBL" id="DAC74583.1"/>
    </source>
</evidence>
<reference evidence="2" key="4">
    <citation type="journal article" date="2016" name="Sci. Rep.">
        <title>Genomic epidemiology and global diversity of the emerging bacterial pathogen Elizabethkingia anophelis.</title>
        <authorList>
            <person name="Breurec S."/>
            <person name="Criscuolo A."/>
            <person name="Diancourt L."/>
            <person name="Rendueles O."/>
            <person name="Vandenbogaert M."/>
            <person name="Passet V."/>
            <person name="Caro V."/>
            <person name="Rocha E.P."/>
            <person name="Touchon M."/>
            <person name="Brisse S."/>
        </authorList>
    </citation>
    <scope>NUCLEOTIDE SEQUENCE</scope>
</reference>
<reference evidence="2" key="5">
    <citation type="journal article" date="2017" name="Genome Announc.">
        <title>Complete Circularized Genome Sequences of Four Strains of Elizabethkingia anophelis, Including Two Novel Strains Isolated from Wild-Caught Anopheles sinensis.</title>
        <authorList>
            <person name="Pei D."/>
            <person name="Nicholson A.C."/>
            <person name="Jiang J."/>
            <person name="Chen H."/>
            <person name="Whitney A.M."/>
            <person name="Villarma A."/>
            <person name="Bell M."/>
            <person name="Humrighouse B."/>
            <person name="Rowe L.A."/>
            <person name="Sheth M."/>
            <person name="Batra D."/>
            <person name="Juieng P."/>
            <person name="Loparev V.N."/>
            <person name="McQuiston J.R."/>
            <person name="Lan Y."/>
            <person name="Ma Y."/>
            <person name="Xu J."/>
        </authorList>
    </citation>
    <scope>NUCLEOTIDE SEQUENCE</scope>
</reference>
<organism evidence="2">
    <name type="scientific">Elizabethkingia anophelis</name>
    <dbReference type="NCBI Taxonomy" id="1117645"/>
    <lineage>
        <taxon>Bacteria</taxon>
        <taxon>Pseudomonadati</taxon>
        <taxon>Bacteroidota</taxon>
        <taxon>Flavobacteriia</taxon>
        <taxon>Flavobacteriales</taxon>
        <taxon>Weeksellaceae</taxon>
        <taxon>Elizabethkingia</taxon>
    </lineage>
</organism>
<dbReference type="AlphaFoldDB" id="A0A455ZCK7"/>
<reference evidence="2" key="6">
    <citation type="journal article" date="2017" name="Nat. Commun.">
        <title>Evolutionary dynamics and genomic features of the Elizabethkingia anophelis 2015 to 2016 Wisconsin outbreak strain.</title>
        <authorList>
            <person name="Perrin A."/>
            <person name="Larsonneur E."/>
            <person name="Nicholson A.C."/>
            <person name="Edwards D.J."/>
            <person name="Gundlach K.M."/>
            <person name="Whitney A.M."/>
            <person name="Gulvik C.A."/>
            <person name="Bell M.E."/>
            <person name="Rendueles O."/>
            <person name="Cury J."/>
            <person name="Hugon P."/>
            <person name="Clermont D."/>
            <person name="Enouf V."/>
            <person name="Loparev V."/>
            <person name="Juieng P."/>
            <person name="Monson T."/>
            <person name="Warshauer D."/>
            <person name="Elbadawi L.I."/>
            <person name="Walters M.S."/>
            <person name="Crist M.B."/>
            <person name="Noble-Wang J."/>
            <person name="Borlaug G."/>
            <person name="Rocha E.P.C."/>
            <person name="Criscuolo A."/>
            <person name="Touchon M."/>
            <person name="Davis J.P."/>
            <person name="Holt K.E."/>
            <person name="McQuiston J.R."/>
            <person name="Brisse S."/>
        </authorList>
    </citation>
    <scope>NUCLEOTIDE SEQUENCE</scope>
</reference>
<reference evidence="2" key="2">
    <citation type="journal article" date="2014" name="PLoS ONE">
        <title>Insights from the genome annotation of Elizabethkingia anophelis from the malaria vector Anopheles gambiae.</title>
        <authorList>
            <person name="Kukutla P."/>
            <person name="Lindberg B.G."/>
            <person name="Pei D."/>
            <person name="Rayl M."/>
            <person name="Yu W."/>
            <person name="Steritz M."/>
            <person name="Faye I."/>
            <person name="Xu J."/>
        </authorList>
    </citation>
    <scope>NUCLEOTIDE SEQUENCE</scope>
</reference>
<name>A0A455ZCK7_9FLAO</name>
<feature type="signal peptide" evidence="1">
    <location>
        <begin position="1"/>
        <end position="20"/>
    </location>
</feature>
<proteinExistence type="predicted"/>
<evidence type="ECO:0000256" key="1">
    <source>
        <dbReference type="SAM" id="SignalP"/>
    </source>
</evidence>
<keyword evidence="1" id="KW-0732">Signal</keyword>
<dbReference type="PROSITE" id="PS51257">
    <property type="entry name" value="PROKAR_LIPOPROTEIN"/>
    <property type="match status" value="1"/>
</dbReference>
<reference evidence="2" key="8">
    <citation type="journal article" date="2018" name="J. ISSAAS">
        <title>In Silico Identification of Three Types of Integrative and Conjugative Elements (ICEs) in Elizabethkingia anophelis Strains Isolated from Around the World.</title>
        <authorList>
            <person name="Xu J."/>
            <person name="Pei D."/>
            <person name="Nicholson A."/>
            <person name="Lan Y."/>
            <person name="Xia Q."/>
        </authorList>
    </citation>
    <scope>NUCLEOTIDE SEQUENCE</scope>
</reference>
<reference evidence="2" key="7">
    <citation type="journal article" date="2017" name="Sci. Rep.">
        <title>Genomic features, phylogenetic relationships, and comparative genomics of Elizabethkingia anophelis strain EM361-97 isolated in Taiwan.</title>
        <authorList>
            <person name="Lin J.N."/>
            <person name="Lai C.H."/>
            <person name="Yang C.H."/>
            <person name="Huang Y.H."/>
            <person name="Lin H.H."/>
        </authorList>
    </citation>
    <scope>NUCLEOTIDE SEQUENCE</scope>
</reference>
<sequence length="265" mass="29930">MMNKAFRIIGINVIALLLLAGCNSKGQKENKQANESKVTITPVEHSKTFPDATLKIRDIQVQEINSDSVSFKVNYGIEHFTLTEHTEDHNAHRLANSHDGQHIHFIMDNAPYTALYKPENEVRLQKGSEHYLLSFLSRSYHESIKEPSAFVLKHFAISNDGKYQELETKTSPMLFYSRPKGEYAGKDTEVVLLDFYVLNTTLSKDGNKVQASINGENFVLDNWQPYQIKGMPLGENTIKLTLTDASGKPLTGENTSIERTIILKE</sequence>
<reference evidence="2" key="1">
    <citation type="journal article" date="2014" name="Genome Biol. Evol.">
        <title>Comparative genomic analysis of malaria mosquito vector-associated novel pathogen Elizabethkingia anophelis.</title>
        <authorList>
            <person name="Teo J."/>
            <person name="Tan S.Y."/>
            <person name="Liu Y."/>
            <person name="Tay M."/>
            <person name="Ding Y."/>
            <person name="Li Y."/>
            <person name="Kjelleberg S."/>
            <person name="Givskov M."/>
            <person name="Lin R.T."/>
            <person name="Yang L."/>
        </authorList>
    </citation>
    <scope>NUCLEOTIDE SEQUENCE</scope>
</reference>
<evidence type="ECO:0008006" key="3">
    <source>
        <dbReference type="Google" id="ProtNLM"/>
    </source>
</evidence>
<protein>
    <recommendedName>
        <fullName evidence="3">Phosphopeptide-binding protein</fullName>
    </recommendedName>
</protein>
<reference evidence="2" key="3">
    <citation type="journal article" date="2016" name="Genome Announc.">
        <title>Complete Genome Sequences of Four Strains from the 2015-2016 Elizabethkingia anophelis Outbreak.</title>
        <authorList>
            <person name="Nicholson A.C."/>
            <person name="Whitney A.M."/>
            <person name="Emery B.D."/>
            <person name="Bell M.E."/>
            <person name="Gartin J.T."/>
            <person name="Humrighouse B.W."/>
            <person name="Loparev V.N."/>
            <person name="Batra D."/>
            <person name="Sheth M."/>
            <person name="Rowe L.A."/>
            <person name="Juieng P."/>
            <person name="Knipe K."/>
            <person name="Gulvik C."/>
            <person name="McQuiston J.R."/>
        </authorList>
    </citation>
    <scope>NUCLEOTIDE SEQUENCE</scope>
</reference>
<feature type="chain" id="PRO_5019769102" description="Phosphopeptide-binding protein" evidence="1">
    <location>
        <begin position="21"/>
        <end position="265"/>
    </location>
</feature>
<accession>A0A455ZCK7</accession>